<dbReference type="AlphaFoldDB" id="A0A3N4LKV3"/>
<dbReference type="Proteomes" id="UP000267821">
    <property type="component" value="Unassembled WGS sequence"/>
</dbReference>
<keyword evidence="5" id="KW-0503">Monooxygenase</keyword>
<sequence>MNSITSSFDNRTNDGTTTSSRLLRNAAGKKLDIGIIGAGIGGLGAAIALRREGHRVEIFERSKFKYELGAAINVCPNASRLLTEWGFDFKRARAVVGIYRKLMRDGNLDINYAFEIKHSVAKYGAEWYLLHRVDLHSELLRLAEEQEGQSIGIPVKIRLDAEVTEATDIETAIIQLKNGDKFKKDFIVAADGVHSAFVSKITGSSSPAIPSGYSAFRFLIPTETLLADPITQPFFANKPGSLNAIIYQDRRLIFYPCRDETIENFVTIHPDTQSRETKEDWQAAGCNTRDDLLAALPAADPSIKAILQKAEDIKLWPLLFRKPLKTWHKGKCVLIGDAAHPMLPHQGQAGAQALEDGAALAVMLSQLHSSDEIPRRLELFEKVRINRASALQIFSNVGQDQGERMQKDAQPYVNGPVPKNPEEFQEWNFRHDVMKESLDVLKDYIGA</sequence>
<evidence type="ECO:0000256" key="3">
    <source>
        <dbReference type="ARBA" id="ARBA00022827"/>
    </source>
</evidence>
<comment type="similarity">
    <text evidence="1">Belongs to the paxM FAD-dependent monooxygenase family.</text>
</comment>
<keyword evidence="2" id="KW-0285">Flavoprotein</keyword>
<keyword evidence="8" id="KW-1185">Reference proteome</keyword>
<dbReference type="PRINTS" id="PR00420">
    <property type="entry name" value="RNGMNOXGNASE"/>
</dbReference>
<evidence type="ECO:0000259" key="6">
    <source>
        <dbReference type="Pfam" id="PF01494"/>
    </source>
</evidence>
<feature type="domain" description="FAD-binding" evidence="6">
    <location>
        <begin position="31"/>
        <end position="391"/>
    </location>
</feature>
<accession>A0A3N4LKV3</accession>
<dbReference type="InterPro" id="IPR036188">
    <property type="entry name" value="FAD/NAD-bd_sf"/>
</dbReference>
<evidence type="ECO:0000256" key="5">
    <source>
        <dbReference type="ARBA" id="ARBA00023033"/>
    </source>
</evidence>
<evidence type="ECO:0000256" key="1">
    <source>
        <dbReference type="ARBA" id="ARBA00007992"/>
    </source>
</evidence>
<proteinExistence type="inferred from homology"/>
<evidence type="ECO:0000256" key="2">
    <source>
        <dbReference type="ARBA" id="ARBA00022630"/>
    </source>
</evidence>
<dbReference type="PANTHER" id="PTHR13789:SF215">
    <property type="entry name" value="FAD-BINDING DOMAIN-CONTAINING PROTEIN-RELATED"/>
    <property type="match status" value="1"/>
</dbReference>
<dbReference type="GO" id="GO:0071949">
    <property type="term" value="F:FAD binding"/>
    <property type="evidence" value="ECO:0007669"/>
    <property type="project" value="InterPro"/>
</dbReference>
<dbReference type="Gene3D" id="3.50.50.60">
    <property type="entry name" value="FAD/NAD(P)-binding domain"/>
    <property type="match status" value="1"/>
</dbReference>
<keyword evidence="3" id="KW-0274">FAD</keyword>
<dbReference type="PANTHER" id="PTHR13789">
    <property type="entry name" value="MONOOXYGENASE"/>
    <property type="match status" value="1"/>
</dbReference>
<dbReference type="GO" id="GO:0004497">
    <property type="term" value="F:monooxygenase activity"/>
    <property type="evidence" value="ECO:0007669"/>
    <property type="project" value="UniProtKB-KW"/>
</dbReference>
<evidence type="ECO:0000313" key="7">
    <source>
        <dbReference type="EMBL" id="RPB23406.1"/>
    </source>
</evidence>
<gene>
    <name evidence="7" type="ORF">L211DRAFT_786800</name>
</gene>
<dbReference type="InterPro" id="IPR050493">
    <property type="entry name" value="FAD-dep_Monooxygenase_BioMet"/>
</dbReference>
<dbReference type="InterPro" id="IPR002938">
    <property type="entry name" value="FAD-bd"/>
</dbReference>
<name>A0A3N4LKV3_9PEZI</name>
<dbReference type="OrthoDB" id="9993796at2759"/>
<dbReference type="SUPFAM" id="SSF54373">
    <property type="entry name" value="FAD-linked reductases, C-terminal domain"/>
    <property type="match status" value="1"/>
</dbReference>
<dbReference type="EMBL" id="ML121546">
    <property type="protein sequence ID" value="RPB23406.1"/>
    <property type="molecule type" value="Genomic_DNA"/>
</dbReference>
<dbReference type="InParanoid" id="A0A3N4LKV3"/>
<dbReference type="SUPFAM" id="SSF51905">
    <property type="entry name" value="FAD/NAD(P)-binding domain"/>
    <property type="match status" value="1"/>
</dbReference>
<evidence type="ECO:0000313" key="8">
    <source>
        <dbReference type="Proteomes" id="UP000267821"/>
    </source>
</evidence>
<organism evidence="7 8">
    <name type="scientific">Terfezia boudieri ATCC MYA-4762</name>
    <dbReference type="NCBI Taxonomy" id="1051890"/>
    <lineage>
        <taxon>Eukaryota</taxon>
        <taxon>Fungi</taxon>
        <taxon>Dikarya</taxon>
        <taxon>Ascomycota</taxon>
        <taxon>Pezizomycotina</taxon>
        <taxon>Pezizomycetes</taxon>
        <taxon>Pezizales</taxon>
        <taxon>Pezizaceae</taxon>
        <taxon>Terfezia</taxon>
    </lineage>
</organism>
<keyword evidence="4" id="KW-0560">Oxidoreductase</keyword>
<dbReference type="Pfam" id="PF01494">
    <property type="entry name" value="FAD_binding_3"/>
    <property type="match status" value="1"/>
</dbReference>
<dbReference type="STRING" id="1051890.A0A3N4LKV3"/>
<reference evidence="7 8" key="1">
    <citation type="journal article" date="2018" name="Nat. Ecol. Evol.">
        <title>Pezizomycetes genomes reveal the molecular basis of ectomycorrhizal truffle lifestyle.</title>
        <authorList>
            <person name="Murat C."/>
            <person name="Payen T."/>
            <person name="Noel B."/>
            <person name="Kuo A."/>
            <person name="Morin E."/>
            <person name="Chen J."/>
            <person name="Kohler A."/>
            <person name="Krizsan K."/>
            <person name="Balestrini R."/>
            <person name="Da Silva C."/>
            <person name="Montanini B."/>
            <person name="Hainaut M."/>
            <person name="Levati E."/>
            <person name="Barry K.W."/>
            <person name="Belfiori B."/>
            <person name="Cichocki N."/>
            <person name="Clum A."/>
            <person name="Dockter R.B."/>
            <person name="Fauchery L."/>
            <person name="Guy J."/>
            <person name="Iotti M."/>
            <person name="Le Tacon F."/>
            <person name="Lindquist E.A."/>
            <person name="Lipzen A."/>
            <person name="Malagnac F."/>
            <person name="Mello A."/>
            <person name="Molinier V."/>
            <person name="Miyauchi S."/>
            <person name="Poulain J."/>
            <person name="Riccioni C."/>
            <person name="Rubini A."/>
            <person name="Sitrit Y."/>
            <person name="Splivallo R."/>
            <person name="Traeger S."/>
            <person name="Wang M."/>
            <person name="Zifcakova L."/>
            <person name="Wipf D."/>
            <person name="Zambonelli A."/>
            <person name="Paolocci F."/>
            <person name="Nowrousian M."/>
            <person name="Ottonello S."/>
            <person name="Baldrian P."/>
            <person name="Spatafora J.W."/>
            <person name="Henrissat B."/>
            <person name="Nagy L.G."/>
            <person name="Aury J.M."/>
            <person name="Wincker P."/>
            <person name="Grigoriev I.V."/>
            <person name="Bonfante P."/>
            <person name="Martin F.M."/>
        </authorList>
    </citation>
    <scope>NUCLEOTIDE SEQUENCE [LARGE SCALE GENOMIC DNA]</scope>
    <source>
        <strain evidence="7 8">ATCC MYA-4762</strain>
    </source>
</reference>
<protein>
    <submittedName>
        <fullName evidence="7">FAD/NAD(P)-binding domain-containing protein</fullName>
    </submittedName>
</protein>
<evidence type="ECO:0000256" key="4">
    <source>
        <dbReference type="ARBA" id="ARBA00023002"/>
    </source>
</evidence>